<dbReference type="Proteomes" id="UP001165122">
    <property type="component" value="Unassembled WGS sequence"/>
</dbReference>
<dbReference type="PROSITE" id="PS50096">
    <property type="entry name" value="IQ"/>
    <property type="match status" value="1"/>
</dbReference>
<accession>A0A9W7CCS3</accession>
<feature type="region of interest" description="Disordered" evidence="1">
    <location>
        <begin position="302"/>
        <end position="376"/>
    </location>
</feature>
<sequence length="426" mass="47299">MPSSKKKKPRLHPQGMVVATPNSSSVKTFSDLDSLASSTRSLSSQLSSSRPTTPNTSKRSILKSPQSYENDLMSPLTSPNTSKRSLAGGGMTRSSRNLSSRSLNSSGEMLSLSTRSLSMTPPPHANSHSQSQPLASTSNSRSSKSVITHSPSNNPNDGLPPPPSPLTPSLQSSTPSDILRYSSKILSLNVKDINTHKLKGVLEICQSIIRELTSDDYKDRSNRSSSSSRSSSREKNNNNERNAEVEDLKRKLSQTKASLRSSQEELSRATSKLERTKVKNGNLKSEVVRLNGLLEEAGAAKLAKPKMKNHRTQTIASDFVEVEEEEEEEEENEDMSQKSRRERFKKESKRLNDLHRQTRLPSPLKPPSEAPGSFNRHDDMKLIESVIKVQKCWRGVLNKRVWTDMLEKMMDQEVDLSGIDLSSSRT</sequence>
<protein>
    <submittedName>
        <fullName evidence="2">Uncharacterized protein</fullName>
    </submittedName>
</protein>
<reference evidence="3" key="1">
    <citation type="journal article" date="2023" name="Commun. Biol.">
        <title>Genome analysis of Parmales, the sister group of diatoms, reveals the evolutionary specialization of diatoms from phago-mixotrophs to photoautotrophs.</title>
        <authorList>
            <person name="Ban H."/>
            <person name="Sato S."/>
            <person name="Yoshikawa S."/>
            <person name="Yamada K."/>
            <person name="Nakamura Y."/>
            <person name="Ichinomiya M."/>
            <person name="Sato N."/>
            <person name="Blanc-Mathieu R."/>
            <person name="Endo H."/>
            <person name="Kuwata A."/>
            <person name="Ogata H."/>
        </authorList>
    </citation>
    <scope>NUCLEOTIDE SEQUENCE [LARGE SCALE GENOMIC DNA]</scope>
    <source>
        <strain evidence="3">NIES 3700</strain>
    </source>
</reference>
<name>A0A9W7CCS3_9STRA</name>
<comment type="caution">
    <text evidence="2">The sequence shown here is derived from an EMBL/GenBank/DDBJ whole genome shotgun (WGS) entry which is preliminary data.</text>
</comment>
<feature type="compositionally biased region" description="Low complexity" evidence="1">
    <location>
        <begin position="93"/>
        <end position="119"/>
    </location>
</feature>
<feature type="compositionally biased region" description="Basic and acidic residues" evidence="1">
    <location>
        <begin position="231"/>
        <end position="250"/>
    </location>
</feature>
<feature type="compositionally biased region" description="Polar residues" evidence="1">
    <location>
        <begin position="126"/>
        <end position="149"/>
    </location>
</feature>
<dbReference type="OrthoDB" id="10659344at2759"/>
<feature type="region of interest" description="Disordered" evidence="1">
    <location>
        <begin position="216"/>
        <end position="274"/>
    </location>
</feature>
<keyword evidence="3" id="KW-1185">Reference proteome</keyword>
<evidence type="ECO:0000256" key="1">
    <source>
        <dbReference type="SAM" id="MobiDB-lite"/>
    </source>
</evidence>
<dbReference type="EMBL" id="BRXW01000093">
    <property type="protein sequence ID" value="GMI05952.1"/>
    <property type="molecule type" value="Genomic_DNA"/>
</dbReference>
<gene>
    <name evidence="2" type="ORF">TrLO_g5632</name>
</gene>
<proteinExistence type="predicted"/>
<evidence type="ECO:0000313" key="3">
    <source>
        <dbReference type="Proteomes" id="UP001165122"/>
    </source>
</evidence>
<feature type="compositionally biased region" description="Polar residues" evidence="1">
    <location>
        <begin position="50"/>
        <end position="84"/>
    </location>
</feature>
<feature type="compositionally biased region" description="Basic residues" evidence="1">
    <location>
        <begin position="1"/>
        <end position="11"/>
    </location>
</feature>
<evidence type="ECO:0000313" key="2">
    <source>
        <dbReference type="EMBL" id="GMI05952.1"/>
    </source>
</evidence>
<organism evidence="2 3">
    <name type="scientific">Triparma laevis f. longispina</name>
    <dbReference type="NCBI Taxonomy" id="1714387"/>
    <lineage>
        <taxon>Eukaryota</taxon>
        <taxon>Sar</taxon>
        <taxon>Stramenopiles</taxon>
        <taxon>Ochrophyta</taxon>
        <taxon>Bolidophyceae</taxon>
        <taxon>Parmales</taxon>
        <taxon>Triparmaceae</taxon>
        <taxon>Triparma</taxon>
    </lineage>
</organism>
<feature type="region of interest" description="Disordered" evidence="1">
    <location>
        <begin position="1"/>
        <end position="175"/>
    </location>
</feature>
<feature type="compositionally biased region" description="Basic and acidic residues" evidence="1">
    <location>
        <begin position="262"/>
        <end position="274"/>
    </location>
</feature>
<feature type="compositionally biased region" description="Low complexity" evidence="1">
    <location>
        <begin position="31"/>
        <end position="49"/>
    </location>
</feature>
<dbReference type="AlphaFoldDB" id="A0A9W7CCS3"/>
<feature type="compositionally biased region" description="Basic residues" evidence="1">
    <location>
        <begin position="338"/>
        <end position="348"/>
    </location>
</feature>
<feature type="compositionally biased region" description="Acidic residues" evidence="1">
    <location>
        <begin position="320"/>
        <end position="334"/>
    </location>
</feature>